<organism evidence="1 2">
    <name type="scientific">Colletotrichum truncatum</name>
    <name type="common">Anthracnose fungus</name>
    <name type="synonym">Colletotrichum capsici</name>
    <dbReference type="NCBI Taxonomy" id="5467"/>
    <lineage>
        <taxon>Eukaryota</taxon>
        <taxon>Fungi</taxon>
        <taxon>Dikarya</taxon>
        <taxon>Ascomycota</taxon>
        <taxon>Pezizomycotina</taxon>
        <taxon>Sordariomycetes</taxon>
        <taxon>Hypocreomycetidae</taxon>
        <taxon>Glomerellales</taxon>
        <taxon>Glomerellaceae</taxon>
        <taxon>Colletotrichum</taxon>
        <taxon>Colletotrichum truncatum species complex</taxon>
    </lineage>
</organism>
<evidence type="ECO:0000313" key="2">
    <source>
        <dbReference type="Proteomes" id="UP000805649"/>
    </source>
</evidence>
<dbReference type="Proteomes" id="UP000805649">
    <property type="component" value="Unassembled WGS sequence"/>
</dbReference>
<proteinExistence type="predicted"/>
<keyword evidence="2" id="KW-1185">Reference proteome</keyword>
<reference evidence="1 2" key="1">
    <citation type="journal article" date="2020" name="Phytopathology">
        <title>Genome Sequence Resources of Colletotrichum truncatum, C. plurivorum, C. musicola, and C. sojae: Four Species Pathogenic to Soybean (Glycine max).</title>
        <authorList>
            <person name="Rogerio F."/>
            <person name="Boufleur T.R."/>
            <person name="Ciampi-Guillardi M."/>
            <person name="Sukno S.A."/>
            <person name="Thon M.R."/>
            <person name="Massola Junior N.S."/>
            <person name="Baroncelli R."/>
        </authorList>
    </citation>
    <scope>NUCLEOTIDE SEQUENCE [LARGE SCALE GENOMIC DNA]</scope>
    <source>
        <strain evidence="1 2">CMES1059</strain>
    </source>
</reference>
<name>A0ACC3YW90_COLTU</name>
<sequence length="58" mass="6651">MCNYVNNVTRCRQCGLNITQSLSNIVYCPRYRNGMACVAVERDRRTNLICCSACQHAY</sequence>
<protein>
    <submittedName>
        <fullName evidence="1">Uncharacterized protein</fullName>
    </submittedName>
</protein>
<dbReference type="EMBL" id="VUJX02000005">
    <property type="protein sequence ID" value="KAL0936144.1"/>
    <property type="molecule type" value="Genomic_DNA"/>
</dbReference>
<accession>A0ACC3YW90</accession>
<evidence type="ECO:0000313" key="1">
    <source>
        <dbReference type="EMBL" id="KAL0936144.1"/>
    </source>
</evidence>
<comment type="caution">
    <text evidence="1">The sequence shown here is derived from an EMBL/GenBank/DDBJ whole genome shotgun (WGS) entry which is preliminary data.</text>
</comment>
<gene>
    <name evidence="1" type="ORF">CTRU02_208359</name>
</gene>